<dbReference type="InterPro" id="IPR020845">
    <property type="entry name" value="AMP-binding_CS"/>
</dbReference>
<dbReference type="GO" id="GO:0090433">
    <property type="term" value="F:palmitoyl-CoA ligase activity"/>
    <property type="evidence" value="ECO:0007669"/>
    <property type="project" value="TreeGrafter"/>
</dbReference>
<keyword evidence="3" id="KW-0547">Nucleotide-binding</keyword>
<evidence type="ECO:0000256" key="3">
    <source>
        <dbReference type="ARBA" id="ARBA00022741"/>
    </source>
</evidence>
<accession>A0A0K2VAT5</accession>
<dbReference type="GO" id="GO:0005811">
    <property type="term" value="C:lipid droplet"/>
    <property type="evidence" value="ECO:0007669"/>
    <property type="project" value="TreeGrafter"/>
</dbReference>
<dbReference type="GO" id="GO:0030182">
    <property type="term" value="P:neuron differentiation"/>
    <property type="evidence" value="ECO:0007669"/>
    <property type="project" value="TreeGrafter"/>
</dbReference>
<evidence type="ECO:0000256" key="6">
    <source>
        <dbReference type="ARBA" id="ARBA00024484"/>
    </source>
</evidence>
<dbReference type="RefSeq" id="XP_040568552.1">
    <property type="nucleotide sequence ID" value="XM_040712618.2"/>
</dbReference>
<feature type="domain" description="AMP-dependent synthetase/ligase" evidence="8">
    <location>
        <begin position="121"/>
        <end position="546"/>
    </location>
</feature>
<dbReference type="InterPro" id="IPR045851">
    <property type="entry name" value="AMP-bd_C_sf"/>
</dbReference>
<comment type="similarity">
    <text evidence="1">Belongs to the ATP-dependent AMP-binding enzyme family.</text>
</comment>
<evidence type="ECO:0000256" key="1">
    <source>
        <dbReference type="ARBA" id="ARBA00006432"/>
    </source>
</evidence>
<sequence length="729" mass="81786">MRRRKSKDDEDLESIPPDAGLVGNLGLGVIKTLIYVYDFLTYPIYAAIQRPWEVREASNALRSRPISKSDSEITYAPVYRSTERLDAFRAAGVDNMLDCWKLAVSLHGDKDCLGTRHVLEEKDEVQPDGKVFKKWAMGEYQWKSFNEIEELSTDFGKGLRELGLETKENICIFAESKAEWMISALGCFKQTFPLVTLYANLGEDAIAHGVNQTQVSHLITTHDLLPKLKNVLERTPSIKYIIFFEDQLNATDRSGYKSGVRILSFQEVIELGSKSETKATPPTKDDPAIIMYTSGSTGVPKGVILPHESLIGTIAAFHLVVKDKIPEETYLGYLPLAHIYELLAEMTMLIHGIKVGYSSPNTMIDKSTKVMKGSKGDCSVLRPTLMCAVPLVIDRIYKGIHENLSKKSKFMRSLLHFCYHYKSHYRRLGMRTPIMNALIFRPMRAIVGGKVRVIVSGGAPLSHNIHDYVSCALDIPIHQGYGLTESCAGGSVMHREELSTGRVGPPGQGVLIRLINWEDGGYRVTDKPRPRGEIVIGGPNIAHGYYKLPQKTAEDFYKDENNVRWFKTGDVGEFAEDGTLKIIDRKKDLVKLQYGEYVSLGKVETVIKTCPLVENVCAYGDPTKSYCVALVVPDRNKLTELGESIGIYNASLEDLCMNEKVIATMQKETASYGRKNGLEKFEVPGAITLCTEMWTPESGLVTAAFKLRRKPIQDFYQKELKKMYETRRT</sequence>
<dbReference type="PANTHER" id="PTHR43272:SF83">
    <property type="entry name" value="ACYL-COA SYNTHETASE LONG-CHAIN, ISOFORM J"/>
    <property type="match status" value="1"/>
</dbReference>
<evidence type="ECO:0000256" key="5">
    <source>
        <dbReference type="ARBA" id="ARBA00022840"/>
    </source>
</evidence>
<dbReference type="EMBL" id="HACA01030253">
    <property type="protein sequence ID" value="CDW47614.1"/>
    <property type="molecule type" value="Transcribed_RNA"/>
</dbReference>
<keyword evidence="4" id="KW-0443">Lipid metabolism</keyword>
<evidence type="ECO:0000256" key="7">
    <source>
        <dbReference type="ARBA" id="ARBA00026121"/>
    </source>
</evidence>
<evidence type="ECO:0000259" key="8">
    <source>
        <dbReference type="Pfam" id="PF00501"/>
    </source>
</evidence>
<dbReference type="OrthoDB" id="1700726at2759"/>
<dbReference type="InterPro" id="IPR042099">
    <property type="entry name" value="ANL_N_sf"/>
</dbReference>
<keyword evidence="2 9" id="KW-0436">Ligase</keyword>
<reference evidence="9" key="1">
    <citation type="submission" date="2014-05" db="EMBL/GenBank/DDBJ databases">
        <authorList>
            <person name="Chronopoulou M."/>
        </authorList>
    </citation>
    <scope>NUCLEOTIDE SEQUENCE</scope>
    <source>
        <tissue evidence="9">Whole organism</tissue>
    </source>
</reference>
<dbReference type="KEGG" id="lsm:121118073"/>
<organism evidence="9">
    <name type="scientific">Lepeophtheirus salmonis</name>
    <name type="common">Salmon louse</name>
    <name type="synonym">Caligus salmonis</name>
    <dbReference type="NCBI Taxonomy" id="72036"/>
    <lineage>
        <taxon>Eukaryota</taxon>
        <taxon>Metazoa</taxon>
        <taxon>Ecdysozoa</taxon>
        <taxon>Arthropoda</taxon>
        <taxon>Crustacea</taxon>
        <taxon>Multicrustacea</taxon>
        <taxon>Hexanauplia</taxon>
        <taxon>Copepoda</taxon>
        <taxon>Siphonostomatoida</taxon>
        <taxon>Caligidae</taxon>
        <taxon>Lepeophtheirus</taxon>
    </lineage>
</organism>
<dbReference type="Gene3D" id="3.30.300.30">
    <property type="match status" value="1"/>
</dbReference>
<dbReference type="AlphaFoldDB" id="A0A0K2VAT5"/>
<comment type="catalytic activity">
    <reaction evidence="6">
        <text>a long-chain fatty acid + ATP + CoA = a long-chain fatty acyl-CoA + AMP + diphosphate</text>
        <dbReference type="Rhea" id="RHEA:15421"/>
        <dbReference type="ChEBI" id="CHEBI:30616"/>
        <dbReference type="ChEBI" id="CHEBI:33019"/>
        <dbReference type="ChEBI" id="CHEBI:57287"/>
        <dbReference type="ChEBI" id="CHEBI:57560"/>
        <dbReference type="ChEBI" id="CHEBI:83139"/>
        <dbReference type="ChEBI" id="CHEBI:456215"/>
        <dbReference type="EC" id="6.2.1.3"/>
    </reaction>
    <physiologicalReaction direction="left-to-right" evidence="6">
        <dbReference type="Rhea" id="RHEA:15422"/>
    </physiologicalReaction>
</comment>
<dbReference type="PANTHER" id="PTHR43272">
    <property type="entry name" value="LONG-CHAIN-FATTY-ACID--COA LIGASE"/>
    <property type="match status" value="1"/>
</dbReference>
<keyword evidence="5" id="KW-0067">ATP-binding</keyword>
<dbReference type="EC" id="6.2.1.3" evidence="7"/>
<dbReference type="GO" id="GO:0005783">
    <property type="term" value="C:endoplasmic reticulum"/>
    <property type="evidence" value="ECO:0007669"/>
    <property type="project" value="TreeGrafter"/>
</dbReference>
<dbReference type="GO" id="GO:0005886">
    <property type="term" value="C:plasma membrane"/>
    <property type="evidence" value="ECO:0007669"/>
    <property type="project" value="TreeGrafter"/>
</dbReference>
<dbReference type="PROSITE" id="PS00455">
    <property type="entry name" value="AMP_BINDING"/>
    <property type="match status" value="1"/>
</dbReference>
<dbReference type="Gene3D" id="3.40.50.12780">
    <property type="entry name" value="N-terminal domain of ligase-like"/>
    <property type="match status" value="1"/>
</dbReference>
<dbReference type="GO" id="GO:0005524">
    <property type="term" value="F:ATP binding"/>
    <property type="evidence" value="ECO:0007669"/>
    <property type="project" value="UniProtKB-KW"/>
</dbReference>
<evidence type="ECO:0000256" key="2">
    <source>
        <dbReference type="ARBA" id="ARBA00022598"/>
    </source>
</evidence>
<proteinExistence type="inferred from homology"/>
<dbReference type="Pfam" id="PF00501">
    <property type="entry name" value="AMP-binding"/>
    <property type="match status" value="1"/>
</dbReference>
<evidence type="ECO:0000256" key="4">
    <source>
        <dbReference type="ARBA" id="ARBA00022832"/>
    </source>
</evidence>
<dbReference type="GeneID" id="121118073"/>
<name>A0A0K2VAT5_LEPSM</name>
<dbReference type="InterPro" id="IPR000873">
    <property type="entry name" value="AMP-dep_synth/lig_dom"/>
</dbReference>
<evidence type="ECO:0000313" key="9">
    <source>
        <dbReference type="EMBL" id="CDW47614.1"/>
    </source>
</evidence>
<protein>
    <recommendedName>
        <fullName evidence="7">long-chain-fatty-acid--CoA ligase</fullName>
        <ecNumber evidence="7">6.2.1.3</ecNumber>
    </recommendedName>
</protein>
<dbReference type="SUPFAM" id="SSF56801">
    <property type="entry name" value="Acetyl-CoA synthetase-like"/>
    <property type="match status" value="1"/>
</dbReference>
<dbReference type="GO" id="GO:0035336">
    <property type="term" value="P:long-chain fatty-acyl-CoA metabolic process"/>
    <property type="evidence" value="ECO:0007669"/>
    <property type="project" value="TreeGrafter"/>
</dbReference>
<keyword evidence="4" id="KW-0276">Fatty acid metabolism</keyword>